<dbReference type="RefSeq" id="WP_115315486.1">
    <property type="nucleotide sequence ID" value="NZ_LWIF01000001.1"/>
</dbReference>
<dbReference type="PROSITE" id="PS50943">
    <property type="entry name" value="HTH_CROC1"/>
    <property type="match status" value="1"/>
</dbReference>
<dbReference type="AlphaFoldDB" id="A0A379CBA7"/>
<dbReference type="SUPFAM" id="SSF51306">
    <property type="entry name" value="LexA/Signal peptidase"/>
    <property type="match status" value="1"/>
</dbReference>
<dbReference type="Pfam" id="PF00717">
    <property type="entry name" value="Peptidase_S24"/>
    <property type="match status" value="1"/>
</dbReference>
<evidence type="ECO:0000313" key="6">
    <source>
        <dbReference type="Proteomes" id="UP000255417"/>
    </source>
</evidence>
<dbReference type="InterPro" id="IPR001387">
    <property type="entry name" value="Cro/C1-type_HTH"/>
</dbReference>
<name>A0A379CBA7_9PAST</name>
<dbReference type="Pfam" id="PF01381">
    <property type="entry name" value="HTH_3"/>
    <property type="match status" value="1"/>
</dbReference>
<evidence type="ECO:0000313" key="5">
    <source>
        <dbReference type="EMBL" id="SUB58986.1"/>
    </source>
</evidence>
<proteinExistence type="predicted"/>
<gene>
    <name evidence="5" type="ORF">NCTC12872_00957</name>
</gene>
<evidence type="ECO:0000259" key="4">
    <source>
        <dbReference type="PROSITE" id="PS50943"/>
    </source>
</evidence>
<keyword evidence="6" id="KW-1185">Reference proteome</keyword>
<keyword evidence="2" id="KW-0238">DNA-binding</keyword>
<dbReference type="SUPFAM" id="SSF47413">
    <property type="entry name" value="lambda repressor-like DNA-binding domains"/>
    <property type="match status" value="1"/>
</dbReference>
<dbReference type="SMART" id="SM00530">
    <property type="entry name" value="HTH_XRE"/>
    <property type="match status" value="1"/>
</dbReference>
<feature type="domain" description="HTH cro/C1-type" evidence="4">
    <location>
        <begin position="8"/>
        <end position="61"/>
    </location>
</feature>
<dbReference type="Gene3D" id="1.10.260.40">
    <property type="entry name" value="lambda repressor-like DNA-binding domains"/>
    <property type="match status" value="1"/>
</dbReference>
<accession>A0A379CBA7</accession>
<dbReference type="InterPro" id="IPR036286">
    <property type="entry name" value="LexA/Signal_pep-like_sf"/>
</dbReference>
<organism evidence="5 6">
    <name type="scientific">Phocoenobacter uteri</name>
    <dbReference type="NCBI Taxonomy" id="146806"/>
    <lineage>
        <taxon>Bacteria</taxon>
        <taxon>Pseudomonadati</taxon>
        <taxon>Pseudomonadota</taxon>
        <taxon>Gammaproteobacteria</taxon>
        <taxon>Pasteurellales</taxon>
        <taxon>Pasteurellaceae</taxon>
        <taxon>Phocoenobacter</taxon>
    </lineage>
</organism>
<dbReference type="Proteomes" id="UP000255417">
    <property type="component" value="Unassembled WGS sequence"/>
</dbReference>
<dbReference type="OrthoDB" id="9791537at2"/>
<dbReference type="EMBL" id="UGTA01000001">
    <property type="protein sequence ID" value="SUB58986.1"/>
    <property type="molecule type" value="Genomic_DNA"/>
</dbReference>
<dbReference type="CDD" id="cd06529">
    <property type="entry name" value="S24_LexA-like"/>
    <property type="match status" value="1"/>
</dbReference>
<dbReference type="InterPro" id="IPR010982">
    <property type="entry name" value="Lambda_DNA-bd_dom_sf"/>
</dbReference>
<keyword evidence="1" id="KW-0805">Transcription regulation</keyword>
<dbReference type="InterPro" id="IPR039418">
    <property type="entry name" value="LexA-like"/>
</dbReference>
<keyword evidence="3" id="KW-0804">Transcription</keyword>
<dbReference type="PANTHER" id="PTHR40661">
    <property type="match status" value="1"/>
</dbReference>
<evidence type="ECO:0000256" key="3">
    <source>
        <dbReference type="ARBA" id="ARBA00023163"/>
    </source>
</evidence>
<reference evidence="5 6" key="1">
    <citation type="submission" date="2018-06" db="EMBL/GenBank/DDBJ databases">
        <authorList>
            <consortium name="Pathogen Informatics"/>
            <person name="Doyle S."/>
        </authorList>
    </citation>
    <scope>NUCLEOTIDE SEQUENCE [LARGE SCALE GENOMIC DNA]</scope>
    <source>
        <strain evidence="5 6">NCTC12872</strain>
    </source>
</reference>
<evidence type="ECO:0000256" key="1">
    <source>
        <dbReference type="ARBA" id="ARBA00023015"/>
    </source>
</evidence>
<protein>
    <submittedName>
        <fullName evidence="5">Uncharacterized HTH-type transcriptional regulator HI_1476</fullName>
    </submittedName>
</protein>
<dbReference type="GO" id="GO:0003677">
    <property type="term" value="F:DNA binding"/>
    <property type="evidence" value="ECO:0007669"/>
    <property type="project" value="UniProtKB-KW"/>
</dbReference>
<dbReference type="InterPro" id="IPR015927">
    <property type="entry name" value="Peptidase_S24_S26A/B/C"/>
</dbReference>
<dbReference type="PANTHER" id="PTHR40661:SF3">
    <property type="entry name" value="FELS-1 PROPHAGE TRANSCRIPTIONAL REGULATOR"/>
    <property type="match status" value="1"/>
</dbReference>
<dbReference type="CDD" id="cd00093">
    <property type="entry name" value="HTH_XRE"/>
    <property type="match status" value="1"/>
</dbReference>
<evidence type="ECO:0000256" key="2">
    <source>
        <dbReference type="ARBA" id="ARBA00023125"/>
    </source>
</evidence>
<dbReference type="Gene3D" id="2.10.109.10">
    <property type="entry name" value="Umud Fragment, subunit A"/>
    <property type="match status" value="1"/>
</dbReference>
<sequence length="222" mass="25341">MNTIAERLAFIMRERGLKQEALAEKSETSQVTISNILSGKTKQPRNLFQLATALNVDVHWLQTGEGDYNSYPDVDVIEKDKDYSDEYVSIDLYDVKLSAGNGAAVIEWIPRKSEEPLLFQRAWFKSKRLCQADCKAMYVRGHSMYPVLQDWDTVIVDTSDTDIIDGEIYALAYKNNLYIKQVVRTGDSVELISFNTEYAPVIIKEDDLPYLQVIGRKVWRGG</sequence>